<proteinExistence type="predicted"/>
<keyword evidence="5 6" id="KW-0539">Nucleus</keyword>
<dbReference type="PANTHER" id="PTHR31100:SF14">
    <property type="entry name" value="AT-HOOK MOTIF NUCLEAR-LOCALIZED PROTEIN 15"/>
    <property type="match status" value="1"/>
</dbReference>
<evidence type="ECO:0000256" key="6">
    <source>
        <dbReference type="PIRNR" id="PIRNR016021"/>
    </source>
</evidence>
<sequence>MQEIVEGGGGGGEGSSGGGGRRSRGRPLGSKNKTKAACKIIPLESNAADGMRSHILEISNGNDVFKSIARYSLQRQCGVCVLGGSGVVSNVSLHQPTVSPEGVVTLRGRFELLSLSGTFLPPPLPQGSTGLAVYLTGGQGQVVGGKVVGELIASGPVIVIAATFQNAMYERLPPDEEENVAYHHDLQQSTAHSGGSREDTETQLPQSSVVNSGNTSGLSAPPQVHDLVGNIGEMPHNMYWGCPPP</sequence>
<dbReference type="FunFam" id="3.30.1330.80:FF:000002">
    <property type="entry name" value="AT-hook motif nuclear-localized protein"/>
    <property type="match status" value="1"/>
</dbReference>
<keyword evidence="4 6" id="KW-0804">Transcription</keyword>
<organism evidence="9 10">
    <name type="scientific">Papaver atlanticum</name>
    <dbReference type="NCBI Taxonomy" id="357466"/>
    <lineage>
        <taxon>Eukaryota</taxon>
        <taxon>Viridiplantae</taxon>
        <taxon>Streptophyta</taxon>
        <taxon>Embryophyta</taxon>
        <taxon>Tracheophyta</taxon>
        <taxon>Spermatophyta</taxon>
        <taxon>Magnoliopsida</taxon>
        <taxon>Ranunculales</taxon>
        <taxon>Papaveraceae</taxon>
        <taxon>Papaveroideae</taxon>
        <taxon>Papaver</taxon>
    </lineage>
</organism>
<dbReference type="Proteomes" id="UP001202328">
    <property type="component" value="Unassembled WGS sequence"/>
</dbReference>
<comment type="caution">
    <text evidence="9">The sequence shown here is derived from an EMBL/GenBank/DDBJ whole genome shotgun (WGS) entry which is preliminary data.</text>
</comment>
<dbReference type="GO" id="GO:0003700">
    <property type="term" value="F:DNA-binding transcription factor activity"/>
    <property type="evidence" value="ECO:0007669"/>
    <property type="project" value="TreeGrafter"/>
</dbReference>
<evidence type="ECO:0000256" key="7">
    <source>
        <dbReference type="SAM" id="MobiDB-lite"/>
    </source>
</evidence>
<dbReference type="SUPFAM" id="SSF117856">
    <property type="entry name" value="AF0104/ALDC/Ptd012-like"/>
    <property type="match status" value="1"/>
</dbReference>
<feature type="compositionally biased region" description="Polar residues" evidence="7">
    <location>
        <begin position="202"/>
        <end position="218"/>
    </location>
</feature>
<evidence type="ECO:0000256" key="1">
    <source>
        <dbReference type="ARBA" id="ARBA00004123"/>
    </source>
</evidence>
<evidence type="ECO:0000259" key="8">
    <source>
        <dbReference type="PROSITE" id="PS51742"/>
    </source>
</evidence>
<feature type="region of interest" description="Disordered" evidence="7">
    <location>
        <begin position="1"/>
        <end position="33"/>
    </location>
</feature>
<dbReference type="Gene3D" id="3.30.1330.80">
    <property type="entry name" value="Hypothetical protein, similar to alpha- acetolactate decarboxylase, domain 2"/>
    <property type="match status" value="1"/>
</dbReference>
<dbReference type="Pfam" id="PF03479">
    <property type="entry name" value="PCC"/>
    <property type="match status" value="1"/>
</dbReference>
<feature type="domain" description="PPC" evidence="8">
    <location>
        <begin position="48"/>
        <end position="186"/>
    </location>
</feature>
<evidence type="ECO:0000256" key="5">
    <source>
        <dbReference type="ARBA" id="ARBA00023242"/>
    </source>
</evidence>
<dbReference type="GO" id="GO:0003680">
    <property type="term" value="F:minor groove of adenine-thymine-rich DNA binding"/>
    <property type="evidence" value="ECO:0007669"/>
    <property type="project" value="UniProtKB-UniRule"/>
</dbReference>
<evidence type="ECO:0000256" key="3">
    <source>
        <dbReference type="ARBA" id="ARBA00023125"/>
    </source>
</evidence>
<evidence type="ECO:0000313" key="10">
    <source>
        <dbReference type="Proteomes" id="UP001202328"/>
    </source>
</evidence>
<keyword evidence="2 6" id="KW-0805">Transcription regulation</keyword>
<dbReference type="EMBL" id="JAJJMB010001902">
    <property type="protein sequence ID" value="KAI3954595.1"/>
    <property type="molecule type" value="Genomic_DNA"/>
</dbReference>
<feature type="region of interest" description="Disordered" evidence="7">
    <location>
        <begin position="187"/>
        <end position="225"/>
    </location>
</feature>
<keyword evidence="3 6" id="KW-0238">DNA-binding</keyword>
<dbReference type="PANTHER" id="PTHR31100">
    <property type="entry name" value="AT-HOOK MOTIF NUCLEAR-LOCALIZED PROTEIN 15"/>
    <property type="match status" value="1"/>
</dbReference>
<keyword evidence="10" id="KW-1185">Reference proteome</keyword>
<name>A0AAD4TFF9_9MAGN</name>
<dbReference type="CDD" id="cd11378">
    <property type="entry name" value="DUF296"/>
    <property type="match status" value="1"/>
</dbReference>
<evidence type="ECO:0000313" key="9">
    <source>
        <dbReference type="EMBL" id="KAI3954595.1"/>
    </source>
</evidence>
<dbReference type="AlphaFoldDB" id="A0AAD4TFF9"/>
<dbReference type="InterPro" id="IPR014476">
    <property type="entry name" value="AHL15-29"/>
</dbReference>
<evidence type="ECO:0000256" key="4">
    <source>
        <dbReference type="ARBA" id="ARBA00023163"/>
    </source>
</evidence>
<gene>
    <name evidence="9" type="ORF">MKW98_019726</name>
</gene>
<accession>A0AAD4TFF9</accession>
<comment type="function">
    <text evidence="6">Transcription factor that specifically binds AT-rich DNA sequences related to the nuclear matrix attachment regions (MARs).</text>
</comment>
<dbReference type="PIRSF" id="PIRSF016021">
    <property type="entry name" value="ESCAROLA"/>
    <property type="match status" value="1"/>
</dbReference>
<evidence type="ECO:0000256" key="2">
    <source>
        <dbReference type="ARBA" id="ARBA00023015"/>
    </source>
</evidence>
<comment type="subcellular location">
    <subcellularLocation>
        <location evidence="1 6">Nucleus</location>
    </subcellularLocation>
</comment>
<reference evidence="9" key="1">
    <citation type="submission" date="2022-04" db="EMBL/GenBank/DDBJ databases">
        <title>A functionally conserved STORR gene fusion in Papaver species that diverged 16.8 million years ago.</title>
        <authorList>
            <person name="Catania T."/>
        </authorList>
    </citation>
    <scope>NUCLEOTIDE SEQUENCE</scope>
    <source>
        <strain evidence="9">S-188037</strain>
    </source>
</reference>
<dbReference type="GO" id="GO:0005634">
    <property type="term" value="C:nucleus"/>
    <property type="evidence" value="ECO:0007669"/>
    <property type="project" value="UniProtKB-SubCell"/>
</dbReference>
<protein>
    <recommendedName>
        <fullName evidence="6">AT-hook motif nuclear-localized protein</fullName>
    </recommendedName>
</protein>
<dbReference type="PROSITE" id="PS51742">
    <property type="entry name" value="PPC"/>
    <property type="match status" value="1"/>
</dbReference>
<feature type="compositionally biased region" description="Gly residues" evidence="7">
    <location>
        <begin position="1"/>
        <end position="20"/>
    </location>
</feature>
<dbReference type="InterPro" id="IPR005175">
    <property type="entry name" value="PPC_dom"/>
</dbReference>